<dbReference type="InterPro" id="IPR021858">
    <property type="entry name" value="Fun_TF"/>
</dbReference>
<evidence type="ECO:0000313" key="1">
    <source>
        <dbReference type="EMBL" id="KAG7725954.1"/>
    </source>
</evidence>
<organism evidence="1 2">
    <name type="scientific">Ogataea haglerorum</name>
    <dbReference type="NCBI Taxonomy" id="1937702"/>
    <lineage>
        <taxon>Eukaryota</taxon>
        <taxon>Fungi</taxon>
        <taxon>Dikarya</taxon>
        <taxon>Ascomycota</taxon>
        <taxon>Saccharomycotina</taxon>
        <taxon>Pichiomycetes</taxon>
        <taxon>Pichiales</taxon>
        <taxon>Pichiaceae</taxon>
        <taxon>Ogataea</taxon>
    </lineage>
</organism>
<dbReference type="AlphaFoldDB" id="A0AAN6HZQ9"/>
<dbReference type="Proteomes" id="UP000738402">
    <property type="component" value="Unassembled WGS sequence"/>
</dbReference>
<reference evidence="1" key="1">
    <citation type="journal article" date="2021" name="G3 (Bethesda)">
        <title>Genomic diversity, chromosomal rearrangements, and interspecies hybridization in the ogataea polymorpha species complex.</title>
        <authorList>
            <person name="Hanson S.J."/>
            <person name="Cinneide E.O."/>
            <person name="Salzberg L.I."/>
            <person name="Wolfe K.H."/>
            <person name="McGowan J."/>
            <person name="Fitzpatrick D.A."/>
            <person name="Matlin K."/>
        </authorList>
    </citation>
    <scope>NUCLEOTIDE SEQUENCE</scope>
    <source>
        <strain evidence="1">83-405-1</strain>
    </source>
</reference>
<dbReference type="EMBL" id="JAHLUH010000011">
    <property type="protein sequence ID" value="KAG7725954.1"/>
    <property type="molecule type" value="Genomic_DNA"/>
</dbReference>
<comment type="caution">
    <text evidence="1">The sequence shown here is derived from an EMBL/GenBank/DDBJ whole genome shotgun (WGS) entry which is preliminary data.</text>
</comment>
<name>A0AAN6HZQ9_9ASCO</name>
<sequence length="119" mass="13467">MAKAVYCLLTKLLYPRMDASEAPVQSLVQDSLKDLEQLAFHSQTSSICTWSFAVIGTSMINQKDQDYLMWRIENFASALRISCFLTVESFLKGTWGTKGNPGQGWNVLLNKNCFEKVTF</sequence>
<gene>
    <name evidence="1" type="ORF">KL933_004002</name>
</gene>
<proteinExistence type="predicted"/>
<accession>A0AAN6HZQ9</accession>
<dbReference type="Pfam" id="PF11951">
    <property type="entry name" value="Fungal_trans_2"/>
    <property type="match status" value="1"/>
</dbReference>
<evidence type="ECO:0000313" key="2">
    <source>
        <dbReference type="Proteomes" id="UP000738402"/>
    </source>
</evidence>
<protein>
    <submittedName>
        <fullName evidence="1">Uncharacterized protein</fullName>
    </submittedName>
</protein>